<proteinExistence type="predicted"/>
<organism evidence="2 3">
    <name type="scientific">Halohasta litorea</name>
    <dbReference type="NCBI Taxonomy" id="869891"/>
    <lineage>
        <taxon>Archaea</taxon>
        <taxon>Methanobacteriati</taxon>
        <taxon>Methanobacteriota</taxon>
        <taxon>Stenosarchaea group</taxon>
        <taxon>Halobacteria</taxon>
        <taxon>Halobacteriales</taxon>
        <taxon>Haloferacaceae</taxon>
        <taxon>Halohasta</taxon>
    </lineage>
</organism>
<feature type="region of interest" description="Disordered" evidence="1">
    <location>
        <begin position="1"/>
        <end position="26"/>
    </location>
</feature>
<comment type="caution">
    <text evidence="2">The sequence shown here is derived from an EMBL/GenBank/DDBJ whole genome shotgun (WGS) entry which is preliminary data.</text>
</comment>
<accession>A0ABD6DAN1</accession>
<keyword evidence="3" id="KW-1185">Reference proteome</keyword>
<dbReference type="Proteomes" id="UP001597052">
    <property type="component" value="Unassembled WGS sequence"/>
</dbReference>
<feature type="compositionally biased region" description="Low complexity" evidence="1">
    <location>
        <begin position="16"/>
        <end position="25"/>
    </location>
</feature>
<gene>
    <name evidence="2" type="ORF">ACFSBW_13550</name>
</gene>
<dbReference type="RefSeq" id="WP_256396574.1">
    <property type="nucleotide sequence ID" value="NZ_JANHDJ010000004.1"/>
</dbReference>
<feature type="compositionally biased region" description="Polar residues" evidence="1">
    <location>
        <begin position="1"/>
        <end position="10"/>
    </location>
</feature>
<dbReference type="EMBL" id="JBHUDM010000004">
    <property type="protein sequence ID" value="MFD1642895.1"/>
    <property type="molecule type" value="Genomic_DNA"/>
</dbReference>
<sequence>MSNTESSPTESYGPAEPESVSVPPELTSDGTKLVYLYLQVSGESTLDELNRSLEMKTISLLPILETLVTKDLVDRQDNYYLPTAT</sequence>
<evidence type="ECO:0000313" key="3">
    <source>
        <dbReference type="Proteomes" id="UP001597052"/>
    </source>
</evidence>
<reference evidence="2 3" key="1">
    <citation type="journal article" date="2019" name="Int. J. Syst. Evol. Microbiol.">
        <title>The Global Catalogue of Microorganisms (GCM) 10K type strain sequencing project: providing services to taxonomists for standard genome sequencing and annotation.</title>
        <authorList>
            <consortium name="The Broad Institute Genomics Platform"/>
            <consortium name="The Broad Institute Genome Sequencing Center for Infectious Disease"/>
            <person name="Wu L."/>
            <person name="Ma J."/>
        </authorList>
    </citation>
    <scope>NUCLEOTIDE SEQUENCE [LARGE SCALE GENOMIC DNA]</scope>
    <source>
        <strain evidence="2 3">CGMCC 1.10593</strain>
    </source>
</reference>
<evidence type="ECO:0000256" key="1">
    <source>
        <dbReference type="SAM" id="MobiDB-lite"/>
    </source>
</evidence>
<name>A0ABD6DAN1_9EURY</name>
<dbReference type="AlphaFoldDB" id="A0ABD6DAN1"/>
<protein>
    <submittedName>
        <fullName evidence="2">TrmB family transcriptional regulator</fullName>
    </submittedName>
</protein>
<evidence type="ECO:0000313" key="2">
    <source>
        <dbReference type="EMBL" id="MFD1642895.1"/>
    </source>
</evidence>